<evidence type="ECO:0000313" key="2">
    <source>
        <dbReference type="Proteomes" id="UP000230779"/>
    </source>
</evidence>
<organism evidence="1 2">
    <name type="scientific">Candidatus Kerfeldbacteria bacterium CG_4_10_14_0_8_um_filter_42_10</name>
    <dbReference type="NCBI Taxonomy" id="2014248"/>
    <lineage>
        <taxon>Bacteria</taxon>
        <taxon>Candidatus Kerfeldiibacteriota</taxon>
    </lineage>
</organism>
<gene>
    <name evidence="1" type="ORF">COY66_04550</name>
</gene>
<name>A0A2M7RHR1_9BACT</name>
<evidence type="ECO:0000313" key="1">
    <source>
        <dbReference type="EMBL" id="PIY96279.1"/>
    </source>
</evidence>
<reference evidence="1 2" key="1">
    <citation type="submission" date="2017-09" db="EMBL/GenBank/DDBJ databases">
        <title>Depth-based differentiation of microbial function through sediment-hosted aquifers and enrichment of novel symbionts in the deep terrestrial subsurface.</title>
        <authorList>
            <person name="Probst A.J."/>
            <person name="Ladd B."/>
            <person name="Jarett J.K."/>
            <person name="Geller-Mcgrath D.E."/>
            <person name="Sieber C.M."/>
            <person name="Emerson J.B."/>
            <person name="Anantharaman K."/>
            <person name="Thomas B.C."/>
            <person name="Malmstrom R."/>
            <person name="Stieglmeier M."/>
            <person name="Klingl A."/>
            <person name="Woyke T."/>
            <person name="Ryan C.M."/>
            <person name="Banfield J.F."/>
        </authorList>
    </citation>
    <scope>NUCLEOTIDE SEQUENCE [LARGE SCALE GENOMIC DNA]</scope>
    <source>
        <strain evidence="1">CG_4_10_14_0_8_um_filter_42_10</strain>
    </source>
</reference>
<dbReference type="AlphaFoldDB" id="A0A2M7RHR1"/>
<accession>A0A2M7RHR1</accession>
<comment type="caution">
    <text evidence="1">The sequence shown here is derived from an EMBL/GenBank/DDBJ whole genome shotgun (WGS) entry which is preliminary data.</text>
</comment>
<dbReference type="EMBL" id="PFMD01000052">
    <property type="protein sequence ID" value="PIY96279.1"/>
    <property type="molecule type" value="Genomic_DNA"/>
</dbReference>
<sequence>MPKNNVSETEIKEEAKALGRKIVLLLQASDLPEDVQLAIIELLPEMTLDQIDELVNLLSQNVARQGQGEEELKNKLAAIKQKYDAKKSQLADSVMKDLDSLEKEIE</sequence>
<protein>
    <submittedName>
        <fullName evidence="1">Uncharacterized protein</fullName>
    </submittedName>
</protein>
<dbReference type="Proteomes" id="UP000230779">
    <property type="component" value="Unassembled WGS sequence"/>
</dbReference>
<proteinExistence type="predicted"/>